<accession>A0A6A3HRL7</accession>
<proteinExistence type="predicted"/>
<dbReference type="AlphaFoldDB" id="A0A6A3HRL7"/>
<dbReference type="EMBL" id="QXFW01003397">
    <property type="protein sequence ID" value="KAE8971024.1"/>
    <property type="molecule type" value="Genomic_DNA"/>
</dbReference>
<dbReference type="PANTHER" id="PTHR22872">
    <property type="entry name" value="BTK-BINDING PROTEIN-RELATED"/>
    <property type="match status" value="1"/>
</dbReference>
<dbReference type="Gene3D" id="2.130.10.30">
    <property type="entry name" value="Regulator of chromosome condensation 1/beta-lactamase-inhibitor protein II"/>
    <property type="match status" value="1"/>
</dbReference>
<evidence type="ECO:0000313" key="2">
    <source>
        <dbReference type="EMBL" id="KAE8971024.1"/>
    </source>
</evidence>
<dbReference type="SUPFAM" id="SSF50985">
    <property type="entry name" value="RCC1/BLIP-II"/>
    <property type="match status" value="1"/>
</dbReference>
<protein>
    <submittedName>
        <fullName evidence="2">Uncharacterized protein</fullName>
    </submittedName>
</protein>
<dbReference type="InterPro" id="IPR009091">
    <property type="entry name" value="RCC1/BLIP-II"/>
</dbReference>
<keyword evidence="1" id="KW-0677">Repeat</keyword>
<dbReference type="InterPro" id="IPR051625">
    <property type="entry name" value="Signaling_Regulatory_Domain"/>
</dbReference>
<dbReference type="Pfam" id="PF05477">
    <property type="entry name" value="SURF2"/>
    <property type="match status" value="1"/>
</dbReference>
<gene>
    <name evidence="2" type="ORF">PF011_g26190</name>
</gene>
<organism evidence="2 3">
    <name type="scientific">Phytophthora fragariae</name>
    <dbReference type="NCBI Taxonomy" id="53985"/>
    <lineage>
        <taxon>Eukaryota</taxon>
        <taxon>Sar</taxon>
        <taxon>Stramenopiles</taxon>
        <taxon>Oomycota</taxon>
        <taxon>Peronosporomycetes</taxon>
        <taxon>Peronosporales</taxon>
        <taxon>Peronosporaceae</taxon>
        <taxon>Phytophthora</taxon>
    </lineage>
</organism>
<evidence type="ECO:0000256" key="1">
    <source>
        <dbReference type="ARBA" id="ARBA00022737"/>
    </source>
</evidence>
<dbReference type="Proteomes" id="UP000460718">
    <property type="component" value="Unassembled WGS sequence"/>
</dbReference>
<sequence length="177" mass="19541">MRVNCSLTQYEVLPRVDAIEMHLSLIIRDVHHAHRRLPKSLFCNVTVTILNRIPSELGKHVLGKRFKRLKQHVKIKACGYRHTALITADRHLCTFSHGDCGRLGHDNQEDYTSPVPMGYFASLMEGKDVSVGGGVDVSCSREHIMAMTASGDLVGVAGAKLVVLDLARLAAVCTRLK</sequence>
<evidence type="ECO:0000313" key="3">
    <source>
        <dbReference type="Proteomes" id="UP000460718"/>
    </source>
</evidence>
<comment type="caution">
    <text evidence="2">The sequence shown here is derived from an EMBL/GenBank/DDBJ whole genome shotgun (WGS) entry which is preliminary data.</text>
</comment>
<dbReference type="InterPro" id="IPR008833">
    <property type="entry name" value="Surf2"/>
</dbReference>
<reference evidence="2 3" key="1">
    <citation type="submission" date="2018-09" db="EMBL/GenBank/DDBJ databases">
        <title>Genomic investigation of the strawberry pathogen Phytophthora fragariae indicates pathogenicity is determined by transcriptional variation in three key races.</title>
        <authorList>
            <person name="Adams T.M."/>
            <person name="Armitage A.D."/>
            <person name="Sobczyk M.K."/>
            <person name="Bates H.J."/>
            <person name="Dunwell J.M."/>
            <person name="Nellist C.F."/>
            <person name="Harrison R.J."/>
        </authorList>
    </citation>
    <scope>NUCLEOTIDE SEQUENCE [LARGE SCALE GENOMIC DNA]</scope>
    <source>
        <strain evidence="2 3">SCRP245</strain>
    </source>
</reference>
<name>A0A6A3HRL7_9STRA</name>